<gene>
    <name evidence="2" type="ORF">ALP05_01586</name>
    <name evidence="1" type="ORF">ALQ84_02641</name>
</gene>
<dbReference type="RefSeq" id="WP_055010626.1">
    <property type="nucleotide sequence ID" value="NZ_LJPW01000152.1"/>
</dbReference>
<reference evidence="3 4" key="1">
    <citation type="submission" date="2018-08" db="EMBL/GenBank/DDBJ databases">
        <title>Recombination of ecologically and evolutionarily significant loci maintains genetic cohesion in the Pseudomonas syringae species complex.</title>
        <authorList>
            <person name="Dillon M."/>
            <person name="Thakur S."/>
            <person name="Almeida R.N.D."/>
            <person name="Weir B.S."/>
            <person name="Guttman D.S."/>
        </authorList>
    </citation>
    <scope>NUCLEOTIDE SEQUENCE [LARGE SCALE GENOMIC DNA]</scope>
    <source>
        <strain evidence="1 4">ICMP 4086</strain>
        <strain evidence="2 3">ICMP 7496</strain>
    </source>
</reference>
<proteinExistence type="predicted"/>
<dbReference type="Proteomes" id="UP000278587">
    <property type="component" value="Unassembled WGS sequence"/>
</dbReference>
<protein>
    <submittedName>
        <fullName evidence="1">Type VI secretion system protein ImpM</fullName>
    </submittedName>
</protein>
<comment type="caution">
    <text evidence="1">The sequence shown here is derived from an EMBL/GenBank/DDBJ whole genome shotgun (WGS) entry which is preliminary data.</text>
</comment>
<dbReference type="InterPro" id="IPR038225">
    <property type="entry name" value="TagF_sf"/>
</dbReference>
<dbReference type="Gene3D" id="3.40.1730.10">
    <property type="entry name" value="pa0076 domain"/>
    <property type="match status" value="1"/>
</dbReference>
<dbReference type="AlphaFoldDB" id="A0A0P9PEN1"/>
<dbReference type="Proteomes" id="UP000269872">
    <property type="component" value="Unassembled WGS sequence"/>
</dbReference>
<dbReference type="EMBL" id="RBOC01000053">
    <property type="protein sequence ID" value="RMM12121.1"/>
    <property type="molecule type" value="Genomic_DNA"/>
</dbReference>
<evidence type="ECO:0000313" key="3">
    <source>
        <dbReference type="Proteomes" id="UP000269872"/>
    </source>
</evidence>
<evidence type="ECO:0000313" key="4">
    <source>
        <dbReference type="Proteomes" id="UP000278587"/>
    </source>
</evidence>
<name>A0A0P9PEN1_9PSED</name>
<evidence type="ECO:0000313" key="1">
    <source>
        <dbReference type="EMBL" id="RMM12121.1"/>
    </source>
</evidence>
<dbReference type="NCBIfam" id="TIGR03373">
    <property type="entry name" value="VI_minor_4"/>
    <property type="match status" value="1"/>
</dbReference>
<dbReference type="Pfam" id="PF09867">
    <property type="entry name" value="TagF_N"/>
    <property type="match status" value="1"/>
</dbReference>
<dbReference type="OrthoDB" id="9801841at2"/>
<dbReference type="InterPro" id="IPR017748">
    <property type="entry name" value="TagF"/>
</dbReference>
<sequence length="306" mass="34904">MIGCFGKVPASADFVSLNGAMPEVCEFDLWLQNSLGRMQTREDWRELFDELPVCFFSYRSRNGQWLLGGFISSRDASGRRYPFMVFQSIKVDTSDPFINPHTLCELFAGQIKPLLMQAAQGTDIEQIFARLRTMRLWTAKDLDLYRRVHDKFLMDFNLRDVSRPLRHSYPEFGTQSGLASLYKLRKAMRDSEPPAISLPLPAESGLKRPMADLWCTLLSRLRGKTGMPDVSVLVDSFMRPGLLCFPSRGNSEMYRMLTGIAAPEDRYNLLDPLPEPASADSLVLPADHLALNDFIERFINARDEQY</sequence>
<organism evidence="1 4">
    <name type="scientific">Pseudomonas caricapapayae</name>
    <dbReference type="NCBI Taxonomy" id="46678"/>
    <lineage>
        <taxon>Bacteria</taxon>
        <taxon>Pseudomonadati</taxon>
        <taxon>Pseudomonadota</taxon>
        <taxon>Gammaproteobacteria</taxon>
        <taxon>Pseudomonadales</taxon>
        <taxon>Pseudomonadaceae</taxon>
        <taxon>Pseudomonas</taxon>
    </lineage>
</organism>
<dbReference type="EMBL" id="RBUY01000049">
    <property type="protein sequence ID" value="RMV77353.1"/>
    <property type="molecule type" value="Genomic_DNA"/>
</dbReference>
<accession>A0A0P9PEN1</accession>
<evidence type="ECO:0000313" key="2">
    <source>
        <dbReference type="EMBL" id="RMV77353.1"/>
    </source>
</evidence>